<dbReference type="InterPro" id="IPR013783">
    <property type="entry name" value="Ig-like_fold"/>
</dbReference>
<comment type="caution">
    <text evidence="4">The sequence shown here is derived from an EMBL/GenBank/DDBJ whole genome shotgun (WGS) entry which is preliminary data.</text>
</comment>
<dbReference type="InterPro" id="IPR050991">
    <property type="entry name" value="ECM_Regulatory_Proteins"/>
</dbReference>
<evidence type="ECO:0000256" key="2">
    <source>
        <dbReference type="SAM" id="SignalP"/>
    </source>
</evidence>
<dbReference type="SUPFAM" id="SSF49265">
    <property type="entry name" value="Fibronectin type III"/>
    <property type="match status" value="4"/>
</dbReference>
<dbReference type="Proteomes" id="UP001168821">
    <property type="component" value="Unassembled WGS sequence"/>
</dbReference>
<dbReference type="AlphaFoldDB" id="A0AA38M0Y4"/>
<feature type="domain" description="Fibronectin type-III" evidence="3">
    <location>
        <begin position="220"/>
        <end position="327"/>
    </location>
</feature>
<feature type="signal peptide" evidence="2">
    <location>
        <begin position="1"/>
        <end position="17"/>
    </location>
</feature>
<evidence type="ECO:0000313" key="5">
    <source>
        <dbReference type="Proteomes" id="UP001168821"/>
    </source>
</evidence>
<proteinExistence type="predicted"/>
<dbReference type="CDD" id="cd00063">
    <property type="entry name" value="FN3"/>
    <property type="match status" value="1"/>
</dbReference>
<dbReference type="Gene3D" id="2.60.40.10">
    <property type="entry name" value="Immunoglobulins"/>
    <property type="match status" value="5"/>
</dbReference>
<sequence>MQILFAFFCISIYFAVACQIGYISPKGHDIEIEYGNPLNLACVITDTTYKSDSLSFTRNDEPIPSEMIDVVNSTVINLHIPKPALVSKDLYTCISNDTTVCKTYVSVGIKPQKVTDFSCISNNYDNLTCSWTTPNNYVSTDYNLTFTVGEGRAARYIYLCPLLQSEANNKRKYCFWDKLTIPHYRLVHERYNFTLKMNNTFGQNQINVYFDHFSKVWSGPPENLMAESVTPSSVYLSWRVPSSMQTFPPGVHHRILYQCKYGKKEWKLGGMLTGRSFRGRTSFNLTNLPNAHTICEIRVSLRSAKALPDDESMWSRNASITVRTGSKIPDEPPLTDVGSFEIVAFDDGYRKVYIYWKHIKEKQKNGPLFRYGISCEEDDSIKPTEITNAYAKFDNLPASKSYTFHIWSENMNGSSLGRSTVRVPKEADHVKEPKNFITEKFSEGDFGLSWERPELSTNQYITNYTIFTCSNVRDRPDQCTGLLNWKVVSNKTTAVRMKVNKNKIFQFAIAANTKDSSSGMLWSDCEIKHHKNKRGKLRNVWIHRVGVTFVELGWARDCRDISNVYGYSAYYCPTKGPLHAGCTAPVTEIAFPGNAISRGNITDLSPNTTYMFTIFILKLNALSQQSGLLYSVCGTTLAG</sequence>
<organism evidence="4 5">
    <name type="scientific">Zophobas morio</name>
    <dbReference type="NCBI Taxonomy" id="2755281"/>
    <lineage>
        <taxon>Eukaryota</taxon>
        <taxon>Metazoa</taxon>
        <taxon>Ecdysozoa</taxon>
        <taxon>Arthropoda</taxon>
        <taxon>Hexapoda</taxon>
        <taxon>Insecta</taxon>
        <taxon>Pterygota</taxon>
        <taxon>Neoptera</taxon>
        <taxon>Endopterygota</taxon>
        <taxon>Coleoptera</taxon>
        <taxon>Polyphaga</taxon>
        <taxon>Cucujiformia</taxon>
        <taxon>Tenebrionidae</taxon>
        <taxon>Zophobas</taxon>
    </lineage>
</organism>
<dbReference type="PANTHER" id="PTHR46708">
    <property type="entry name" value="TENASCIN"/>
    <property type="match status" value="1"/>
</dbReference>
<evidence type="ECO:0000313" key="4">
    <source>
        <dbReference type="EMBL" id="KAJ3639591.1"/>
    </source>
</evidence>
<dbReference type="EMBL" id="JALNTZ010000010">
    <property type="protein sequence ID" value="KAJ3639591.1"/>
    <property type="molecule type" value="Genomic_DNA"/>
</dbReference>
<feature type="chain" id="PRO_5041427537" description="Fibronectin type-III domain-containing protein" evidence="2">
    <location>
        <begin position="18"/>
        <end position="639"/>
    </location>
</feature>
<reference evidence="4" key="1">
    <citation type="journal article" date="2023" name="G3 (Bethesda)">
        <title>Whole genome assemblies of Zophobas morio and Tenebrio molitor.</title>
        <authorList>
            <person name="Kaur S."/>
            <person name="Stinson S.A."/>
            <person name="diCenzo G.C."/>
        </authorList>
    </citation>
    <scope>NUCLEOTIDE SEQUENCE</scope>
    <source>
        <strain evidence="4">QUZm001</strain>
    </source>
</reference>
<dbReference type="SMART" id="SM00060">
    <property type="entry name" value="FN3"/>
    <property type="match status" value="4"/>
</dbReference>
<dbReference type="PANTHER" id="PTHR46708:SF2">
    <property type="entry name" value="FIBRONECTIN TYPE-III DOMAIN-CONTAINING PROTEIN"/>
    <property type="match status" value="1"/>
</dbReference>
<dbReference type="InterPro" id="IPR036116">
    <property type="entry name" value="FN3_sf"/>
</dbReference>
<dbReference type="PROSITE" id="PS50853">
    <property type="entry name" value="FN3"/>
    <property type="match status" value="1"/>
</dbReference>
<dbReference type="Pfam" id="PF25552">
    <property type="entry name" value="LIFR_D4"/>
    <property type="match status" value="1"/>
</dbReference>
<keyword evidence="1" id="KW-0677">Repeat</keyword>
<evidence type="ECO:0000256" key="1">
    <source>
        <dbReference type="ARBA" id="ARBA00022737"/>
    </source>
</evidence>
<name>A0AA38M0Y4_9CUCU</name>
<keyword evidence="5" id="KW-1185">Reference proteome</keyword>
<keyword evidence="2" id="KW-0732">Signal</keyword>
<dbReference type="InterPro" id="IPR003961">
    <property type="entry name" value="FN3_dom"/>
</dbReference>
<accession>A0AA38M0Y4</accession>
<gene>
    <name evidence="4" type="ORF">Zmor_002942</name>
</gene>
<protein>
    <recommendedName>
        <fullName evidence="3">Fibronectin type-III domain-containing protein</fullName>
    </recommendedName>
</protein>
<evidence type="ECO:0000259" key="3">
    <source>
        <dbReference type="PROSITE" id="PS50853"/>
    </source>
</evidence>